<dbReference type="InterPro" id="IPR040647">
    <property type="entry name" value="SPIN-DOC_Znf-C2H2"/>
</dbReference>
<reference evidence="2" key="1">
    <citation type="submission" date="2022-03" db="EMBL/GenBank/DDBJ databases">
        <authorList>
            <person name="Sayadi A."/>
        </authorList>
    </citation>
    <scope>NUCLEOTIDE SEQUENCE</scope>
</reference>
<dbReference type="SUPFAM" id="SSF53098">
    <property type="entry name" value="Ribonuclease H-like"/>
    <property type="match status" value="1"/>
</dbReference>
<dbReference type="InterPro" id="IPR012337">
    <property type="entry name" value="RNaseH-like_sf"/>
</dbReference>
<comment type="caution">
    <text evidence="2">The sequence shown here is derived from an EMBL/GenBank/DDBJ whole genome shotgun (WGS) entry which is preliminary data.</text>
</comment>
<dbReference type="AlphaFoldDB" id="A0A9P0LKV0"/>
<sequence>MSSQKRKITNEHRVYNDRWESEYLISNNNNKLQCIVCMQVLSVPKEYNMKRHYTTLHEKTFRPYSGDSRQAIITEYQKKLKQQTSFSKNLTLITSEYRINQLQDHINEHVSKKLRDVVEKYKYFSLCLDESTDLSDISQLVIFIRTIQDDFSVAEEMLDFIPLHGTTKGTDIFEAVNKLVSDYGGFDKCSCIVTDGARAMTGTEIGFAGLLKQNSINCPIVGNRALTHRKFRDFLAEVDASYGNFLLHTDVRWLSAGKCLQRVFALRKEIPIFLKNEVTSDTTELENQMTDAQFLADLAFLTDMTSHLNELNLKLQVKQQNIANLFGHINGFKNEIKLFKSSLQKNDF</sequence>
<dbReference type="PANTHER" id="PTHR45913">
    <property type="entry name" value="EPM2A-INTERACTING PROTEIN 1"/>
    <property type="match status" value="1"/>
</dbReference>
<dbReference type="PANTHER" id="PTHR45913:SF20">
    <property type="entry name" value="GENERAL TRANSCRIPTION FACTOR II-I REPEAT DOMAIN-CONTAINING PROTEIN 2"/>
    <property type="match status" value="1"/>
</dbReference>
<dbReference type="Proteomes" id="UP001152888">
    <property type="component" value="Unassembled WGS sequence"/>
</dbReference>
<proteinExistence type="predicted"/>
<feature type="domain" description="SPIN-DOC-like zinc-finger" evidence="1">
    <location>
        <begin position="17"/>
        <end position="78"/>
    </location>
</feature>
<dbReference type="OrthoDB" id="6623314at2759"/>
<evidence type="ECO:0000259" key="1">
    <source>
        <dbReference type="Pfam" id="PF18658"/>
    </source>
</evidence>
<keyword evidence="3" id="KW-1185">Reference proteome</keyword>
<dbReference type="Pfam" id="PF18658">
    <property type="entry name" value="zf-C2H2_12"/>
    <property type="match status" value="1"/>
</dbReference>
<gene>
    <name evidence="2" type="ORF">ACAOBT_LOCUS23714</name>
</gene>
<dbReference type="EMBL" id="CAKOFQ010007285">
    <property type="protein sequence ID" value="CAH1997398.1"/>
    <property type="molecule type" value="Genomic_DNA"/>
</dbReference>
<protein>
    <recommendedName>
        <fullName evidence="1">SPIN-DOC-like zinc-finger domain-containing protein</fullName>
    </recommendedName>
</protein>
<organism evidence="2 3">
    <name type="scientific">Acanthoscelides obtectus</name>
    <name type="common">Bean weevil</name>
    <name type="synonym">Bruchus obtectus</name>
    <dbReference type="NCBI Taxonomy" id="200917"/>
    <lineage>
        <taxon>Eukaryota</taxon>
        <taxon>Metazoa</taxon>
        <taxon>Ecdysozoa</taxon>
        <taxon>Arthropoda</taxon>
        <taxon>Hexapoda</taxon>
        <taxon>Insecta</taxon>
        <taxon>Pterygota</taxon>
        <taxon>Neoptera</taxon>
        <taxon>Endopterygota</taxon>
        <taxon>Coleoptera</taxon>
        <taxon>Polyphaga</taxon>
        <taxon>Cucujiformia</taxon>
        <taxon>Chrysomeloidea</taxon>
        <taxon>Chrysomelidae</taxon>
        <taxon>Bruchinae</taxon>
        <taxon>Bruchini</taxon>
        <taxon>Acanthoscelides</taxon>
    </lineage>
</organism>
<accession>A0A9P0LKV0</accession>
<evidence type="ECO:0000313" key="3">
    <source>
        <dbReference type="Proteomes" id="UP001152888"/>
    </source>
</evidence>
<evidence type="ECO:0000313" key="2">
    <source>
        <dbReference type="EMBL" id="CAH1997398.1"/>
    </source>
</evidence>
<name>A0A9P0LKV0_ACAOB</name>